<dbReference type="EMBL" id="ASPP01020939">
    <property type="protein sequence ID" value="ETO12955.1"/>
    <property type="molecule type" value="Genomic_DNA"/>
</dbReference>
<dbReference type="SMART" id="SM00105">
    <property type="entry name" value="ArfGap"/>
    <property type="match status" value="1"/>
</dbReference>
<feature type="region of interest" description="Disordered" evidence="6">
    <location>
        <begin position="1"/>
        <end position="39"/>
    </location>
</feature>
<dbReference type="PROSITE" id="PS50115">
    <property type="entry name" value="ARFGAP"/>
    <property type="match status" value="1"/>
</dbReference>
<gene>
    <name evidence="8" type="ORF">RFI_24419</name>
</gene>
<feature type="compositionally biased region" description="Basic residues" evidence="6">
    <location>
        <begin position="27"/>
        <end position="39"/>
    </location>
</feature>
<feature type="compositionally biased region" description="Low complexity" evidence="6">
    <location>
        <begin position="470"/>
        <end position="485"/>
    </location>
</feature>
<feature type="compositionally biased region" description="Basic and acidic residues" evidence="6">
    <location>
        <begin position="519"/>
        <end position="528"/>
    </location>
</feature>
<evidence type="ECO:0000256" key="1">
    <source>
        <dbReference type="ARBA" id="ARBA00022468"/>
    </source>
</evidence>
<dbReference type="PANTHER" id="PTHR46395:SF1">
    <property type="entry name" value="ADP-RIBOSYLATION FACTOR GTPASE-ACTIVATING PROTEIN 1"/>
    <property type="match status" value="1"/>
</dbReference>
<dbReference type="Gene3D" id="1.10.220.150">
    <property type="entry name" value="Arf GTPase activating protein"/>
    <property type="match status" value="1"/>
</dbReference>
<organism evidence="8 9">
    <name type="scientific">Reticulomyxa filosa</name>
    <dbReference type="NCBI Taxonomy" id="46433"/>
    <lineage>
        <taxon>Eukaryota</taxon>
        <taxon>Sar</taxon>
        <taxon>Rhizaria</taxon>
        <taxon>Retaria</taxon>
        <taxon>Foraminifera</taxon>
        <taxon>Monothalamids</taxon>
        <taxon>Reticulomyxidae</taxon>
        <taxon>Reticulomyxa</taxon>
    </lineage>
</organism>
<keyword evidence="1" id="KW-0343">GTPase activation</keyword>
<feature type="compositionally biased region" description="Polar residues" evidence="6">
    <location>
        <begin position="350"/>
        <end position="359"/>
    </location>
</feature>
<dbReference type="GO" id="GO:0008270">
    <property type="term" value="F:zinc ion binding"/>
    <property type="evidence" value="ECO:0007669"/>
    <property type="project" value="UniProtKB-KW"/>
</dbReference>
<protein>
    <recommendedName>
        <fullName evidence="7">Arf-GAP domain-containing protein</fullName>
    </recommendedName>
</protein>
<keyword evidence="3 5" id="KW-0863">Zinc-finger</keyword>
<dbReference type="InterPro" id="IPR037278">
    <property type="entry name" value="ARFGAP/RecO"/>
</dbReference>
<dbReference type="Proteomes" id="UP000023152">
    <property type="component" value="Unassembled WGS sequence"/>
</dbReference>
<feature type="region of interest" description="Disordered" evidence="6">
    <location>
        <begin position="145"/>
        <end position="170"/>
    </location>
</feature>
<comment type="caution">
    <text evidence="8">The sequence shown here is derived from an EMBL/GenBank/DDBJ whole genome shotgun (WGS) entry which is preliminary data.</text>
</comment>
<feature type="region of interest" description="Disordered" evidence="6">
    <location>
        <begin position="436"/>
        <end position="528"/>
    </location>
</feature>
<feature type="domain" description="Arf-GAP" evidence="7">
    <location>
        <begin position="37"/>
        <end position="112"/>
    </location>
</feature>
<evidence type="ECO:0000256" key="2">
    <source>
        <dbReference type="ARBA" id="ARBA00022723"/>
    </source>
</evidence>
<evidence type="ECO:0000256" key="3">
    <source>
        <dbReference type="ARBA" id="ARBA00022771"/>
    </source>
</evidence>
<feature type="compositionally biased region" description="Low complexity" evidence="6">
    <location>
        <begin position="449"/>
        <end position="461"/>
    </location>
</feature>
<dbReference type="Pfam" id="PF01412">
    <property type="entry name" value="ArfGap"/>
    <property type="match status" value="1"/>
</dbReference>
<dbReference type="AlphaFoldDB" id="X6MIS3"/>
<feature type="compositionally biased region" description="Polar residues" evidence="6">
    <location>
        <begin position="486"/>
        <end position="495"/>
    </location>
</feature>
<dbReference type="GO" id="GO:0005096">
    <property type="term" value="F:GTPase activator activity"/>
    <property type="evidence" value="ECO:0007669"/>
    <property type="project" value="UniProtKB-KW"/>
</dbReference>
<keyword evidence="2" id="KW-0479">Metal-binding</keyword>
<dbReference type="PANTHER" id="PTHR46395">
    <property type="entry name" value="ADP-RIBOSYLATION FACTOR GTPASE-ACTIVATING PROTEIN 1"/>
    <property type="match status" value="1"/>
</dbReference>
<proteinExistence type="predicted"/>
<dbReference type="InterPro" id="IPR038508">
    <property type="entry name" value="ArfGAP_dom_sf"/>
</dbReference>
<keyword evidence="9" id="KW-1185">Reference proteome</keyword>
<dbReference type="InterPro" id="IPR001164">
    <property type="entry name" value="ArfGAP_dom"/>
</dbReference>
<dbReference type="GO" id="GO:0000139">
    <property type="term" value="C:Golgi membrane"/>
    <property type="evidence" value="ECO:0007669"/>
    <property type="project" value="TreeGrafter"/>
</dbReference>
<sequence length="528" mass="58933">MNPNVYPHHPRRQQQQQQSDQANKQIKNSRKKGTQHHRGFGVHVSFVRSVTMDSWSGLQLERMKCGGNSRLREFWKRQHLDGEDLTVEKRYDNEAMEKYRACLLREAKGEEVNEEEIEYIGYKPVQREPSSNKLDDTFFNSNTISSSQNLQRAGNGQESAQDDHGESNNDILEDLSSWASSFASKSSEVASNLATKTKVVASQLGEKAAQASTKVKEQLQEADLGNKITESASHGWASVSSNVSSWWSSAQKSVWNNHFYIYIYIYMYMYIHKGEEGGLESNFIRALTDEKNGDDDLRFYNPDETIARESGKYSGNALSSDTFFDQKNEGETEPGSPNGQDDVHEGANGEPTQDNQQRSPIQQQDFLYETPDINPFAVNAIKEQNPVSTFENKSMLNVSKDNGNDNVAPDLLNWDVQEHNKAPGHEEDDLLGLGFDVGSTVFPNQQHANSNSNGGSMSQGNHTDSNAPPSDDLGLLDLTGLGSSTQQQPSLGAKQNKQESEKTANVNFVDDLLNSHAATPHDDKNDWI</sequence>
<evidence type="ECO:0000256" key="5">
    <source>
        <dbReference type="PROSITE-ProRule" id="PRU00288"/>
    </source>
</evidence>
<evidence type="ECO:0000259" key="7">
    <source>
        <dbReference type="PROSITE" id="PS50115"/>
    </source>
</evidence>
<dbReference type="GO" id="GO:0030100">
    <property type="term" value="P:regulation of endocytosis"/>
    <property type="evidence" value="ECO:0007669"/>
    <property type="project" value="TreeGrafter"/>
</dbReference>
<evidence type="ECO:0000256" key="6">
    <source>
        <dbReference type="SAM" id="MobiDB-lite"/>
    </source>
</evidence>
<dbReference type="OrthoDB" id="983479at2759"/>
<keyword evidence="4" id="KW-0862">Zinc</keyword>
<evidence type="ECO:0000313" key="9">
    <source>
        <dbReference type="Proteomes" id="UP000023152"/>
    </source>
</evidence>
<accession>X6MIS3</accession>
<name>X6MIS3_RETFI</name>
<dbReference type="GO" id="GO:0032012">
    <property type="term" value="P:regulation of ARF protein signal transduction"/>
    <property type="evidence" value="ECO:0007669"/>
    <property type="project" value="TreeGrafter"/>
</dbReference>
<feature type="region of interest" description="Disordered" evidence="6">
    <location>
        <begin position="310"/>
        <end position="359"/>
    </location>
</feature>
<feature type="compositionally biased region" description="Polar residues" evidence="6">
    <location>
        <begin position="145"/>
        <end position="159"/>
    </location>
</feature>
<evidence type="ECO:0000313" key="8">
    <source>
        <dbReference type="EMBL" id="ETO12955.1"/>
    </source>
</evidence>
<evidence type="ECO:0000256" key="4">
    <source>
        <dbReference type="ARBA" id="ARBA00022833"/>
    </source>
</evidence>
<reference evidence="8 9" key="1">
    <citation type="journal article" date="2013" name="Curr. Biol.">
        <title>The Genome of the Foraminiferan Reticulomyxa filosa.</title>
        <authorList>
            <person name="Glockner G."/>
            <person name="Hulsmann N."/>
            <person name="Schleicher M."/>
            <person name="Noegel A.A."/>
            <person name="Eichinger L."/>
            <person name="Gallinger C."/>
            <person name="Pawlowski J."/>
            <person name="Sierra R."/>
            <person name="Euteneuer U."/>
            <person name="Pillet L."/>
            <person name="Moustafa A."/>
            <person name="Platzer M."/>
            <person name="Groth M."/>
            <person name="Szafranski K."/>
            <person name="Schliwa M."/>
        </authorList>
    </citation>
    <scope>NUCLEOTIDE SEQUENCE [LARGE SCALE GENOMIC DNA]</scope>
</reference>
<dbReference type="SUPFAM" id="SSF57863">
    <property type="entry name" value="ArfGap/RecO-like zinc finger"/>
    <property type="match status" value="1"/>
</dbReference>